<reference evidence="7" key="3">
    <citation type="submission" date="2025-09" db="UniProtKB">
        <authorList>
            <consortium name="Ensembl"/>
        </authorList>
    </citation>
    <scope>IDENTIFICATION</scope>
</reference>
<organism evidence="7 8">
    <name type="scientific">Equus asinus</name>
    <name type="common">Donkey</name>
    <name type="synonym">Equus africanus asinus</name>
    <dbReference type="NCBI Taxonomy" id="9793"/>
    <lineage>
        <taxon>Eukaryota</taxon>
        <taxon>Metazoa</taxon>
        <taxon>Chordata</taxon>
        <taxon>Craniata</taxon>
        <taxon>Vertebrata</taxon>
        <taxon>Euteleostomi</taxon>
        <taxon>Mammalia</taxon>
        <taxon>Eutheria</taxon>
        <taxon>Laurasiatheria</taxon>
        <taxon>Perissodactyla</taxon>
        <taxon>Equidae</taxon>
        <taxon>Equus</taxon>
    </lineage>
</organism>
<protein>
    <recommendedName>
        <fullName evidence="6">Fibroblast growth factor</fullName>
        <shortName evidence="6">FGF</shortName>
    </recommendedName>
</protein>
<evidence type="ECO:0000313" key="8">
    <source>
        <dbReference type="Proteomes" id="UP000694387"/>
    </source>
</evidence>
<dbReference type="PANTHER" id="PTHR11486">
    <property type="entry name" value="FIBROBLAST GROWTH FACTOR"/>
    <property type="match status" value="1"/>
</dbReference>
<accession>A0A9L0I7R4</accession>
<dbReference type="PRINTS" id="PR00262">
    <property type="entry name" value="IL1HBGF"/>
</dbReference>
<dbReference type="SUPFAM" id="SSF50353">
    <property type="entry name" value="Cytokine"/>
    <property type="match status" value="1"/>
</dbReference>
<keyword evidence="3" id="KW-0964">Secreted</keyword>
<evidence type="ECO:0000256" key="2">
    <source>
        <dbReference type="ARBA" id="ARBA00007936"/>
    </source>
</evidence>
<dbReference type="GO" id="GO:0008083">
    <property type="term" value="F:growth factor activity"/>
    <property type="evidence" value="ECO:0007669"/>
    <property type="project" value="UniProtKB-KW"/>
</dbReference>
<evidence type="ECO:0000256" key="1">
    <source>
        <dbReference type="ARBA" id="ARBA00004613"/>
    </source>
</evidence>
<dbReference type="InterPro" id="IPR002209">
    <property type="entry name" value="Fibroblast_GF_fam"/>
</dbReference>
<comment type="subcellular location">
    <subcellularLocation>
        <location evidence="1">Secreted</location>
    </subcellularLocation>
</comment>
<dbReference type="Proteomes" id="UP000694387">
    <property type="component" value="Chromosome 9"/>
</dbReference>
<dbReference type="SMART" id="SM00442">
    <property type="entry name" value="FGF"/>
    <property type="match status" value="1"/>
</dbReference>
<reference evidence="7 8" key="1">
    <citation type="journal article" date="2020" name="Nat. Commun.">
        <title>Donkey genomes provide new insights into domestication and selection for coat color.</title>
        <authorList>
            <person name="Wang"/>
            <person name="C."/>
            <person name="Li"/>
            <person name="H."/>
            <person name="Guo"/>
            <person name="Y."/>
            <person name="Huang"/>
            <person name="J."/>
            <person name="Sun"/>
            <person name="Y."/>
            <person name="Min"/>
            <person name="J."/>
            <person name="Wang"/>
            <person name="J."/>
            <person name="Fang"/>
            <person name="X."/>
            <person name="Zhao"/>
            <person name="Z."/>
            <person name="Wang"/>
            <person name="S."/>
            <person name="Zhang"/>
            <person name="Y."/>
            <person name="Liu"/>
            <person name="Q."/>
            <person name="Jiang"/>
            <person name="Q."/>
            <person name="Wang"/>
            <person name="X."/>
            <person name="Guo"/>
            <person name="Y."/>
            <person name="Yang"/>
            <person name="C."/>
            <person name="Wang"/>
            <person name="Y."/>
            <person name="Tian"/>
            <person name="F."/>
            <person name="Zhuang"/>
            <person name="G."/>
            <person name="Fan"/>
            <person name="Y."/>
            <person name="Gao"/>
            <person name="Q."/>
            <person name="Li"/>
            <person name="Y."/>
            <person name="Ju"/>
            <person name="Z."/>
            <person name="Li"/>
            <person name="J."/>
            <person name="Li"/>
            <person name="R."/>
            <person name="Hou"/>
            <person name="M."/>
            <person name="Yang"/>
            <person name="G."/>
            <person name="Liu"/>
            <person name="G."/>
            <person name="Liu"/>
            <person name="W."/>
            <person name="Guo"/>
            <person name="J."/>
            <person name="Pan"/>
            <person name="S."/>
            <person name="Fan"/>
            <person name="G."/>
            <person name="Zhang"/>
            <person name="W."/>
            <person name="Zhang"/>
            <person name="R."/>
            <person name="Yu"/>
            <person name="J."/>
            <person name="Zhang"/>
            <person name="X."/>
            <person name="Yin"/>
            <person name="Q."/>
            <person name="Ji"/>
            <person name="C."/>
            <person name="Jin"/>
            <person name="Y."/>
            <person name="Yue"/>
            <person name="G."/>
            <person name="Liu"/>
            <person name="M."/>
            <person name="Xu"/>
            <person name="J."/>
            <person name="Liu"/>
            <person name="S."/>
            <person name="Jordana"/>
            <person name="J."/>
            <person name="Noce"/>
            <person name="A."/>
            <person name="Amills"/>
            <person name="M."/>
            <person name="Wu"/>
            <person name="D.D."/>
            <person name="Li"/>
            <person name="S."/>
            <person name="Zhou"/>
            <person name="X. and Zhong"/>
            <person name="J."/>
        </authorList>
    </citation>
    <scope>NUCLEOTIDE SEQUENCE [LARGE SCALE GENOMIC DNA]</scope>
</reference>
<evidence type="ECO:0000256" key="6">
    <source>
        <dbReference type="RuleBase" id="RU049442"/>
    </source>
</evidence>
<sequence length="236" mass="27043">MLGVLMREPIGCPCQGRSEPRQVSLWAKASDSKSAGPDLPGMFWSERVPEPEVLAAEENVDFRIHVENQTRARDDVSRKQLRLYQLYSRTSGKHIQVLGRRISARGEDGDKYAQLLVETDTFGSQVRIKGKETEFYLCMNRKGKLVGKPDGTSKECVFIEKVLENNYTALMSAKYSGWYVGFTKKGRPRKGPKTRENQQDVHFMKRYPKGQAELQKPFKYTTVTKRSRRIRPTHPG</sequence>
<dbReference type="CDD" id="cd23324">
    <property type="entry name" value="beta-trefoil_FGF18"/>
    <property type="match status" value="1"/>
</dbReference>
<evidence type="ECO:0000313" key="7">
    <source>
        <dbReference type="Ensembl" id="ENSEASP00005035886.1"/>
    </source>
</evidence>
<comment type="similarity">
    <text evidence="2 6">Belongs to the heparin-binding growth factors family.</text>
</comment>
<dbReference type="AlphaFoldDB" id="A0A9L0I7R4"/>
<dbReference type="Pfam" id="PF00167">
    <property type="entry name" value="FGF"/>
    <property type="match status" value="1"/>
</dbReference>
<dbReference type="InterPro" id="IPR008996">
    <property type="entry name" value="IL1/FGF"/>
</dbReference>
<reference evidence="7" key="2">
    <citation type="submission" date="2025-08" db="UniProtKB">
        <authorList>
            <consortium name="Ensembl"/>
        </authorList>
    </citation>
    <scope>IDENTIFICATION</scope>
</reference>
<keyword evidence="8" id="KW-1185">Reference proteome</keyword>
<dbReference type="PROSITE" id="PS00247">
    <property type="entry name" value="HBGF_FGF"/>
    <property type="match status" value="1"/>
</dbReference>
<dbReference type="GO" id="GO:0005576">
    <property type="term" value="C:extracellular region"/>
    <property type="evidence" value="ECO:0007669"/>
    <property type="project" value="UniProtKB-SubCell"/>
</dbReference>
<dbReference type="Gene3D" id="2.80.10.50">
    <property type="match status" value="1"/>
</dbReference>
<dbReference type="Ensembl" id="ENSEAST00005047125.1">
    <property type="protein sequence ID" value="ENSEASP00005035886.1"/>
    <property type="gene ID" value="ENSEASG00005033570.1"/>
</dbReference>
<evidence type="ECO:0000256" key="4">
    <source>
        <dbReference type="ARBA" id="ARBA00022729"/>
    </source>
</evidence>
<evidence type="ECO:0000256" key="5">
    <source>
        <dbReference type="ARBA" id="ARBA00023030"/>
    </source>
</evidence>
<dbReference type="GeneTree" id="ENSGT00940000159553"/>
<gene>
    <name evidence="7" type="primary">FGF18</name>
</gene>
<keyword evidence="5" id="KW-0339">Growth factor</keyword>
<evidence type="ECO:0000256" key="3">
    <source>
        <dbReference type="ARBA" id="ARBA00022525"/>
    </source>
</evidence>
<dbReference type="FunFam" id="2.80.10.50:FF:000007">
    <property type="entry name" value="Fibroblast growth factor"/>
    <property type="match status" value="1"/>
</dbReference>
<keyword evidence="4" id="KW-0732">Signal</keyword>
<name>A0A9L0I7R4_EQUAS</name>
<proteinExistence type="inferred from homology"/>